<keyword evidence="2" id="KW-0812">Transmembrane</keyword>
<feature type="transmembrane region" description="Helical" evidence="2">
    <location>
        <begin position="219"/>
        <end position="238"/>
    </location>
</feature>
<keyword evidence="2" id="KW-1133">Transmembrane helix</keyword>
<name>A0ABU5JG37_9ACTN</name>
<dbReference type="Proteomes" id="UP001290101">
    <property type="component" value="Unassembled WGS sequence"/>
</dbReference>
<protein>
    <submittedName>
        <fullName evidence="3">Uncharacterized protein</fullName>
    </submittedName>
</protein>
<dbReference type="RefSeq" id="WP_322441470.1">
    <property type="nucleotide sequence ID" value="NZ_JAXOTQ010000023.1"/>
</dbReference>
<evidence type="ECO:0000256" key="2">
    <source>
        <dbReference type="SAM" id="Phobius"/>
    </source>
</evidence>
<organism evidence="3 4">
    <name type="scientific">Micromonospora sicca</name>
    <dbReference type="NCBI Taxonomy" id="2202420"/>
    <lineage>
        <taxon>Bacteria</taxon>
        <taxon>Bacillati</taxon>
        <taxon>Actinomycetota</taxon>
        <taxon>Actinomycetes</taxon>
        <taxon>Micromonosporales</taxon>
        <taxon>Micromonosporaceae</taxon>
        <taxon>Micromonospora</taxon>
    </lineage>
</organism>
<proteinExistence type="predicted"/>
<reference evidence="3 4" key="1">
    <citation type="submission" date="2023-12" db="EMBL/GenBank/DDBJ databases">
        <title>Micromonospora sp. nov., isolated from Atacama Desert.</title>
        <authorList>
            <person name="Carro L."/>
            <person name="Golinska P."/>
            <person name="Klenk H.-P."/>
            <person name="Goodfellow M."/>
        </authorList>
    </citation>
    <scope>NUCLEOTIDE SEQUENCE [LARGE SCALE GENOMIC DNA]</scope>
    <source>
        <strain evidence="3 4">4G53</strain>
    </source>
</reference>
<feature type="region of interest" description="Disordered" evidence="1">
    <location>
        <begin position="246"/>
        <end position="265"/>
    </location>
</feature>
<keyword evidence="4" id="KW-1185">Reference proteome</keyword>
<comment type="caution">
    <text evidence="3">The sequence shown here is derived from an EMBL/GenBank/DDBJ whole genome shotgun (WGS) entry which is preliminary data.</text>
</comment>
<sequence>MAGGKRPPPAAAKSPAAGRSAVKAGLISAVVLGVAGLCVVGIVSDSSDDLSIPAPATDERADTVPILREARTSQGICYGWRLAGGSDVVSVGSNLGDGTPVATTPTCPRWIEVTADITYTAGSSESSDSARVQVKGSADIDAADLYAIERGLERFGLDDDTFIDDPGWAVTRAATTLPLLAAEAGLAGPAATPTADPATAPSPLPAAGNDLWRGRWGSLLAAGGLLVLAALFVTVGVVQRRRQLRGAVPAQPAGAEAAGRTGEKA</sequence>
<keyword evidence="2" id="KW-0472">Membrane</keyword>
<evidence type="ECO:0000313" key="4">
    <source>
        <dbReference type="Proteomes" id="UP001290101"/>
    </source>
</evidence>
<feature type="compositionally biased region" description="Low complexity" evidence="1">
    <location>
        <begin position="246"/>
        <end position="259"/>
    </location>
</feature>
<dbReference type="EMBL" id="JAXOTQ010000023">
    <property type="protein sequence ID" value="MDZ5491531.1"/>
    <property type="molecule type" value="Genomic_DNA"/>
</dbReference>
<feature type="transmembrane region" description="Helical" evidence="2">
    <location>
        <begin position="21"/>
        <end position="43"/>
    </location>
</feature>
<evidence type="ECO:0000313" key="3">
    <source>
        <dbReference type="EMBL" id="MDZ5491531.1"/>
    </source>
</evidence>
<gene>
    <name evidence="3" type="ORF">U2F25_19055</name>
</gene>
<evidence type="ECO:0000256" key="1">
    <source>
        <dbReference type="SAM" id="MobiDB-lite"/>
    </source>
</evidence>
<accession>A0ABU5JG37</accession>